<dbReference type="GO" id="GO:0032259">
    <property type="term" value="P:methylation"/>
    <property type="evidence" value="ECO:0007669"/>
    <property type="project" value="UniProtKB-KW"/>
</dbReference>
<dbReference type="PANTHER" id="PTHR43464:SF78">
    <property type="entry name" value="SLR1117 PROTEIN"/>
    <property type="match status" value="1"/>
</dbReference>
<dbReference type="SUPFAM" id="SSF53335">
    <property type="entry name" value="S-adenosyl-L-methionine-dependent methyltransferases"/>
    <property type="match status" value="1"/>
</dbReference>
<dbReference type="EC" id="2.1.1.164" evidence="2"/>
<sequence>MSDTPEDHDLALLVDLHLAGARQGPGSAEDTARAIALSGLAGRSGLRIADIGCGTGAATLDLARQLDAHVTAVDLLPDFLSALTDRARDAGLSDRIDTVEASMDALPLAEGGFDAIWSEGAIYTMGFEAGLTAWQRFLAPGGILAVSELTWLTTDRPAELQRHWDEAYPGIATAGTKISQIEAAGLVPLGYFPLPVSSWIDTYYGPLASRFDAFLARHPGDPRARQIVEAERHEIALFERHARHVSYGFYIARLHGP</sequence>
<dbReference type="InterPro" id="IPR041698">
    <property type="entry name" value="Methyltransf_25"/>
</dbReference>
<dbReference type="RefSeq" id="WP_085790857.1">
    <property type="nucleotide sequence ID" value="NZ_FWFK01000002.1"/>
</dbReference>
<feature type="domain" description="Methyltransferase" evidence="1">
    <location>
        <begin position="48"/>
        <end position="142"/>
    </location>
</feature>
<organism evidence="2 3">
    <name type="scientific">Roseivivax jejudonensis</name>
    <dbReference type="NCBI Taxonomy" id="1529041"/>
    <lineage>
        <taxon>Bacteria</taxon>
        <taxon>Pseudomonadati</taxon>
        <taxon>Pseudomonadota</taxon>
        <taxon>Alphaproteobacteria</taxon>
        <taxon>Rhodobacterales</taxon>
        <taxon>Roseobacteraceae</taxon>
        <taxon>Roseivivax</taxon>
    </lineage>
</organism>
<dbReference type="Gene3D" id="3.40.50.150">
    <property type="entry name" value="Vaccinia Virus protein VP39"/>
    <property type="match status" value="1"/>
</dbReference>
<dbReference type="EMBL" id="FWFK01000002">
    <property type="protein sequence ID" value="SLN26797.1"/>
    <property type="molecule type" value="Genomic_DNA"/>
</dbReference>
<reference evidence="2 3" key="1">
    <citation type="submission" date="2017-03" db="EMBL/GenBank/DDBJ databases">
        <authorList>
            <person name="Afonso C.L."/>
            <person name="Miller P.J."/>
            <person name="Scott M.A."/>
            <person name="Spackman E."/>
            <person name="Goraichik I."/>
            <person name="Dimitrov K.M."/>
            <person name="Suarez D.L."/>
            <person name="Swayne D.E."/>
        </authorList>
    </citation>
    <scope>NUCLEOTIDE SEQUENCE [LARGE SCALE GENOMIC DNA]</scope>
    <source>
        <strain evidence="2 3">CECT 8625</strain>
    </source>
</reference>
<dbReference type="GO" id="GO:0102082">
    <property type="term" value="F:demethylrebeccamycin--D-glucose O-methyltransferase activity"/>
    <property type="evidence" value="ECO:0007669"/>
    <property type="project" value="UniProtKB-EC"/>
</dbReference>
<evidence type="ECO:0000259" key="1">
    <source>
        <dbReference type="Pfam" id="PF13649"/>
    </source>
</evidence>
<dbReference type="PANTHER" id="PTHR43464">
    <property type="entry name" value="METHYLTRANSFERASE"/>
    <property type="match status" value="1"/>
</dbReference>
<dbReference type="AlphaFoldDB" id="A0A1X6YQX8"/>
<dbReference type="InterPro" id="IPR029063">
    <property type="entry name" value="SAM-dependent_MTases_sf"/>
</dbReference>
<keyword evidence="3" id="KW-1185">Reference proteome</keyword>
<protein>
    <submittedName>
        <fullName evidence="2">Demethylrebeccamycin-D-glucose O-methyltransferase</fullName>
        <ecNumber evidence="2">2.1.1.164</ecNumber>
    </submittedName>
</protein>
<evidence type="ECO:0000313" key="2">
    <source>
        <dbReference type="EMBL" id="SLN26797.1"/>
    </source>
</evidence>
<name>A0A1X6YQX8_9RHOB</name>
<gene>
    <name evidence="2" type="primary">rebM</name>
    <name evidence="2" type="ORF">ROJ8625_01090</name>
</gene>
<dbReference type="OrthoDB" id="9808480at2"/>
<evidence type="ECO:0000313" key="3">
    <source>
        <dbReference type="Proteomes" id="UP000193570"/>
    </source>
</evidence>
<dbReference type="CDD" id="cd02440">
    <property type="entry name" value="AdoMet_MTases"/>
    <property type="match status" value="1"/>
</dbReference>
<accession>A0A1X6YQX8</accession>
<keyword evidence="2" id="KW-0489">Methyltransferase</keyword>
<dbReference type="Pfam" id="PF13649">
    <property type="entry name" value="Methyltransf_25"/>
    <property type="match status" value="1"/>
</dbReference>
<dbReference type="Proteomes" id="UP000193570">
    <property type="component" value="Unassembled WGS sequence"/>
</dbReference>
<keyword evidence="2" id="KW-0808">Transferase</keyword>
<proteinExistence type="predicted"/>